<evidence type="ECO:0000256" key="1">
    <source>
        <dbReference type="ARBA" id="ARBA00001946"/>
    </source>
</evidence>
<dbReference type="GO" id="GO:0006297">
    <property type="term" value="P:nucleotide-excision repair, DNA gap filling"/>
    <property type="evidence" value="ECO:0007669"/>
    <property type="project" value="TreeGrafter"/>
</dbReference>
<accession>A0A210R068</accession>
<dbReference type="InterPro" id="IPR044125">
    <property type="entry name" value="Adenylation_DNA_ligase_IV"/>
</dbReference>
<dbReference type="NCBIfam" id="TIGR00574">
    <property type="entry name" value="dnl1"/>
    <property type="match status" value="1"/>
</dbReference>
<evidence type="ECO:0000259" key="18">
    <source>
        <dbReference type="PROSITE" id="PS50172"/>
    </source>
</evidence>
<evidence type="ECO:0000256" key="13">
    <source>
        <dbReference type="ARBA" id="ARBA00023242"/>
    </source>
</evidence>
<feature type="domain" description="BRCT" evidence="18">
    <location>
        <begin position="660"/>
        <end position="749"/>
    </location>
</feature>
<dbReference type="SUPFAM" id="SSF117018">
    <property type="entry name" value="ATP-dependent DNA ligase DNA-binding domain"/>
    <property type="match status" value="1"/>
</dbReference>
<dbReference type="SUPFAM" id="SSF50249">
    <property type="entry name" value="Nucleic acid-binding proteins"/>
    <property type="match status" value="1"/>
</dbReference>
<dbReference type="Gene3D" id="1.10.3260.10">
    <property type="entry name" value="DNA ligase, ATP-dependent, N-terminal domain"/>
    <property type="match status" value="1"/>
</dbReference>
<keyword evidence="10" id="KW-0460">Magnesium</keyword>
<dbReference type="GO" id="GO:0071897">
    <property type="term" value="P:DNA biosynthetic process"/>
    <property type="evidence" value="ECO:0007669"/>
    <property type="project" value="InterPro"/>
</dbReference>
<dbReference type="EC" id="6.5.1.1" evidence="15"/>
<dbReference type="PANTHER" id="PTHR45997:SF1">
    <property type="entry name" value="DNA LIGASE 4"/>
    <property type="match status" value="1"/>
</dbReference>
<dbReference type="InterPro" id="IPR036420">
    <property type="entry name" value="BRCT_dom_sf"/>
</dbReference>
<organism evidence="19 20">
    <name type="scientific">Mizuhopecten yessoensis</name>
    <name type="common">Japanese scallop</name>
    <name type="synonym">Patinopecten yessoensis</name>
    <dbReference type="NCBI Taxonomy" id="6573"/>
    <lineage>
        <taxon>Eukaryota</taxon>
        <taxon>Metazoa</taxon>
        <taxon>Spiralia</taxon>
        <taxon>Lophotrochozoa</taxon>
        <taxon>Mollusca</taxon>
        <taxon>Bivalvia</taxon>
        <taxon>Autobranchia</taxon>
        <taxon>Pteriomorphia</taxon>
        <taxon>Pectinida</taxon>
        <taxon>Pectinoidea</taxon>
        <taxon>Pectinidae</taxon>
        <taxon>Mizuhopecten</taxon>
    </lineage>
</organism>
<dbReference type="InterPro" id="IPR012340">
    <property type="entry name" value="NA-bd_OB-fold"/>
</dbReference>
<dbReference type="InterPro" id="IPR016059">
    <property type="entry name" value="DNA_ligase_ATP-dep_CS"/>
</dbReference>
<keyword evidence="4 15" id="KW-0436">Ligase</keyword>
<evidence type="ECO:0000256" key="12">
    <source>
        <dbReference type="ARBA" id="ARBA00023204"/>
    </source>
</evidence>
<evidence type="ECO:0000256" key="15">
    <source>
        <dbReference type="RuleBase" id="RU000617"/>
    </source>
</evidence>
<evidence type="ECO:0000256" key="10">
    <source>
        <dbReference type="ARBA" id="ARBA00022842"/>
    </source>
</evidence>
<dbReference type="Gene3D" id="3.40.50.10190">
    <property type="entry name" value="BRCT domain"/>
    <property type="match status" value="2"/>
</dbReference>
<evidence type="ECO:0000313" key="19">
    <source>
        <dbReference type="EMBL" id="OWF54416.1"/>
    </source>
</evidence>
<dbReference type="Pfam" id="PF00533">
    <property type="entry name" value="BRCT"/>
    <property type="match status" value="2"/>
</dbReference>
<evidence type="ECO:0000256" key="4">
    <source>
        <dbReference type="ARBA" id="ARBA00022598"/>
    </source>
</evidence>
<keyword evidence="8 15" id="KW-0227">DNA damage</keyword>
<dbReference type="GO" id="GO:0003910">
    <property type="term" value="F:DNA ligase (ATP) activity"/>
    <property type="evidence" value="ECO:0007669"/>
    <property type="project" value="UniProtKB-EC"/>
</dbReference>
<evidence type="ECO:0000256" key="9">
    <source>
        <dbReference type="ARBA" id="ARBA00022840"/>
    </source>
</evidence>
<keyword evidence="13" id="KW-0539">Nucleus</keyword>
<dbReference type="AlphaFoldDB" id="A0A210R068"/>
<keyword evidence="12 15" id="KW-0234">DNA repair</keyword>
<dbReference type="CDD" id="cd07903">
    <property type="entry name" value="Adenylation_DNA_ligase_IV"/>
    <property type="match status" value="1"/>
</dbReference>
<dbReference type="InterPro" id="IPR029710">
    <property type="entry name" value="LIG4"/>
</dbReference>
<keyword evidence="9 15" id="KW-0067">ATP-binding</keyword>
<dbReference type="InterPro" id="IPR012310">
    <property type="entry name" value="DNA_ligase_ATP-dep_cent"/>
</dbReference>
<evidence type="ECO:0000256" key="3">
    <source>
        <dbReference type="ARBA" id="ARBA00007572"/>
    </source>
</evidence>
<comment type="cofactor">
    <cofactor evidence="1">
        <name>Mg(2+)</name>
        <dbReference type="ChEBI" id="CHEBI:18420"/>
    </cofactor>
</comment>
<evidence type="ECO:0000256" key="8">
    <source>
        <dbReference type="ARBA" id="ARBA00022763"/>
    </source>
</evidence>
<dbReference type="Pfam" id="PF01068">
    <property type="entry name" value="DNA_ligase_A_M"/>
    <property type="match status" value="1"/>
</dbReference>
<dbReference type="STRING" id="6573.A0A210R068"/>
<dbReference type="PROSITE" id="PS50172">
    <property type="entry name" value="BRCT"/>
    <property type="match status" value="2"/>
</dbReference>
<evidence type="ECO:0000256" key="16">
    <source>
        <dbReference type="RuleBase" id="RU004196"/>
    </source>
</evidence>
<dbReference type="CDD" id="cd07968">
    <property type="entry name" value="OBF_DNA_ligase_IV"/>
    <property type="match status" value="1"/>
</dbReference>
<evidence type="ECO:0000313" key="20">
    <source>
        <dbReference type="Proteomes" id="UP000242188"/>
    </source>
</evidence>
<gene>
    <name evidence="19" type="ORF">KP79_PYT08632</name>
</gene>
<dbReference type="GO" id="GO:0005524">
    <property type="term" value="F:ATP binding"/>
    <property type="evidence" value="ECO:0007669"/>
    <property type="project" value="UniProtKB-KW"/>
</dbReference>
<dbReference type="SMART" id="SM00292">
    <property type="entry name" value="BRCT"/>
    <property type="match status" value="2"/>
</dbReference>
<dbReference type="GO" id="GO:0006303">
    <property type="term" value="P:double-strand break repair via nonhomologous end joining"/>
    <property type="evidence" value="ECO:0007669"/>
    <property type="project" value="TreeGrafter"/>
</dbReference>
<reference evidence="19 20" key="1">
    <citation type="journal article" date="2017" name="Nat. Ecol. Evol.">
        <title>Scallop genome provides insights into evolution of bilaterian karyotype and development.</title>
        <authorList>
            <person name="Wang S."/>
            <person name="Zhang J."/>
            <person name="Jiao W."/>
            <person name="Li J."/>
            <person name="Xun X."/>
            <person name="Sun Y."/>
            <person name="Guo X."/>
            <person name="Huan P."/>
            <person name="Dong B."/>
            <person name="Zhang L."/>
            <person name="Hu X."/>
            <person name="Sun X."/>
            <person name="Wang J."/>
            <person name="Zhao C."/>
            <person name="Wang Y."/>
            <person name="Wang D."/>
            <person name="Huang X."/>
            <person name="Wang R."/>
            <person name="Lv J."/>
            <person name="Li Y."/>
            <person name="Zhang Z."/>
            <person name="Liu B."/>
            <person name="Lu W."/>
            <person name="Hui Y."/>
            <person name="Liang J."/>
            <person name="Zhou Z."/>
            <person name="Hou R."/>
            <person name="Li X."/>
            <person name="Liu Y."/>
            <person name="Li H."/>
            <person name="Ning X."/>
            <person name="Lin Y."/>
            <person name="Zhao L."/>
            <person name="Xing Q."/>
            <person name="Dou J."/>
            <person name="Li Y."/>
            <person name="Mao J."/>
            <person name="Guo H."/>
            <person name="Dou H."/>
            <person name="Li T."/>
            <person name="Mu C."/>
            <person name="Jiang W."/>
            <person name="Fu Q."/>
            <person name="Fu X."/>
            <person name="Miao Y."/>
            <person name="Liu J."/>
            <person name="Yu Q."/>
            <person name="Li R."/>
            <person name="Liao H."/>
            <person name="Li X."/>
            <person name="Kong Y."/>
            <person name="Jiang Z."/>
            <person name="Chourrout D."/>
            <person name="Li R."/>
            <person name="Bao Z."/>
        </authorList>
    </citation>
    <scope>NUCLEOTIDE SEQUENCE [LARGE SCALE GENOMIC DNA]</scope>
    <source>
        <strain evidence="19 20">PY_sf001</strain>
    </source>
</reference>
<dbReference type="FunFam" id="3.40.50.10190:FF:000027">
    <property type="entry name" value="DNA ligase"/>
    <property type="match status" value="1"/>
</dbReference>
<dbReference type="InterPro" id="IPR036599">
    <property type="entry name" value="DNA_ligase_N_sf"/>
</dbReference>
<dbReference type="PROSITE" id="PS50160">
    <property type="entry name" value="DNA_LIGASE_A3"/>
    <property type="match status" value="1"/>
</dbReference>
<dbReference type="GO" id="GO:0005958">
    <property type="term" value="C:DNA-dependent protein kinase-DNA ligase 4 complex"/>
    <property type="evidence" value="ECO:0007669"/>
    <property type="project" value="TreeGrafter"/>
</dbReference>
<dbReference type="CDD" id="cd17722">
    <property type="entry name" value="BRCT_DNA_ligase_IV_rpt1"/>
    <property type="match status" value="1"/>
</dbReference>
<proteinExistence type="inferred from homology"/>
<evidence type="ECO:0000256" key="2">
    <source>
        <dbReference type="ARBA" id="ARBA00004123"/>
    </source>
</evidence>
<dbReference type="EMBL" id="NEDP02001046">
    <property type="protein sequence ID" value="OWF54416.1"/>
    <property type="molecule type" value="Genomic_DNA"/>
</dbReference>
<dbReference type="PROSITE" id="PS00697">
    <property type="entry name" value="DNA_LIGASE_A1"/>
    <property type="match status" value="1"/>
</dbReference>
<keyword evidence="5" id="KW-0479">Metal-binding</keyword>
<dbReference type="InterPro" id="IPR000977">
    <property type="entry name" value="DNA_ligase_ATP-dep"/>
</dbReference>
<evidence type="ECO:0000256" key="5">
    <source>
        <dbReference type="ARBA" id="ARBA00022723"/>
    </source>
</evidence>
<evidence type="ECO:0000259" key="17">
    <source>
        <dbReference type="PROSITE" id="PS50160"/>
    </source>
</evidence>
<dbReference type="SUPFAM" id="SSF56091">
    <property type="entry name" value="DNA ligase/mRNA capping enzyme, catalytic domain"/>
    <property type="match status" value="1"/>
</dbReference>
<dbReference type="Gene3D" id="2.40.50.140">
    <property type="entry name" value="Nucleic acid-binding proteins"/>
    <property type="match status" value="1"/>
</dbReference>
<dbReference type="InterPro" id="IPR012308">
    <property type="entry name" value="DNA_ligase_ATP-dep_N"/>
</dbReference>
<dbReference type="InterPro" id="IPR001357">
    <property type="entry name" value="BRCT_dom"/>
</dbReference>
<dbReference type="InterPro" id="IPR021536">
    <property type="entry name" value="DNA_ligase_IV_dom"/>
</dbReference>
<dbReference type="PANTHER" id="PTHR45997">
    <property type="entry name" value="DNA LIGASE 4"/>
    <property type="match status" value="1"/>
</dbReference>
<sequence>MADANDDDKPSVTVASKVSFAELCGLLEKISKTQGNDKKKRILTEFVDKWRDFHNSLHKDDKKDTTDSFYPAMRLLLPHHEKERVAYGIKEHMLAKLLIEVLCLGKDSADANRLLNYKAPKTARADAGDFAGVTYFVLKNRCPEKGTLTIQEVNDCLDGIAQNNAAKKKDLVRKNVLRLLTNMTAVELKWLIRMIVKELKVGLSQASVLSVYHPDAEDFFNVNNNLEKVCRMLRERSVRVHEIGISIFSPFSPMLGERASPDEVEKLMEGKTYFLETKFDGERMLLHKRDNEYKYFSRSANEYTATFGSNSFDGNFTQYIHDLFKPGIKSCILDGEMLGYHAETKTYATKAMNTDIKRQQQEGYQPCYNIFDIVVLNDKVLTNKPLRERLQLLETVIDPEEGRIQISKHTEANTNQECADALNKAIDGREEGIMVKNPDSVYRPNTRKGGWIKIKPEYVGGLMDELDVVVVGGYLGVGHRGGMMSHFLCAVAVPVDDGEKPEVFHSFCKVGSGYSKKELGEVNEKLKDHWKAFDKRNPPTSIILASGFKEKPDAWIEPSNSVIVQIKAAEIIDSDRFKTNCTLRFPRVECFRDDKAWHDCMTVTDILELKEKSGGKLAGGKVELAEGEEPVKKKRKIVSRVVRPTLGAQFMGADLTSVTQVSKMLEGKEFCVINGPSSFPKHAIETKIVEFGGKIVQNPGPSTFCVLADKVAVRVTNLIKRDMYDVVKVSWFQRCVDASRWLPWSPADMIHTSPKTQLDFQKQYDEFGDSYVDPTSPEQLKTVFSRISKVENGMTDALDIAEIEQAYFPDDSPYGMFRTCRFYMDDSLVIDDKSTKSKNSFLDFLALELRFFGGAIAEEIDPAVSHVMMDNSDLSRLEEIKEMRRQRRKKFHIVTRFWVRECMQEGTLVSERRFEPS</sequence>
<dbReference type="GO" id="GO:0032807">
    <property type="term" value="C:DNA ligase IV complex"/>
    <property type="evidence" value="ECO:0007669"/>
    <property type="project" value="TreeGrafter"/>
</dbReference>
<dbReference type="GO" id="GO:0003677">
    <property type="term" value="F:DNA binding"/>
    <property type="evidence" value="ECO:0007669"/>
    <property type="project" value="InterPro"/>
</dbReference>
<dbReference type="InterPro" id="IPR012309">
    <property type="entry name" value="DNA_ligase_ATP-dep_C"/>
</dbReference>
<protein>
    <recommendedName>
        <fullName evidence="15">DNA ligase</fullName>
        <ecNumber evidence="15">6.5.1.1</ecNumber>
    </recommendedName>
</protein>
<evidence type="ECO:0000256" key="14">
    <source>
        <dbReference type="ARBA" id="ARBA00034003"/>
    </source>
</evidence>
<dbReference type="Gene3D" id="3.30.470.30">
    <property type="entry name" value="DNA ligase/mRNA capping enzyme"/>
    <property type="match status" value="1"/>
</dbReference>
<comment type="caution">
    <text evidence="19">The sequence shown here is derived from an EMBL/GenBank/DDBJ whole genome shotgun (WGS) entry which is preliminary data.</text>
</comment>
<dbReference type="Proteomes" id="UP000242188">
    <property type="component" value="Unassembled WGS sequence"/>
</dbReference>
<dbReference type="OrthoDB" id="151490at2759"/>
<keyword evidence="20" id="KW-1185">Reference proteome</keyword>
<comment type="similarity">
    <text evidence="3 16">Belongs to the ATP-dependent DNA ligase family.</text>
</comment>
<dbReference type="GO" id="GO:0006310">
    <property type="term" value="P:DNA recombination"/>
    <property type="evidence" value="ECO:0007669"/>
    <property type="project" value="UniProtKB-KW"/>
</dbReference>
<dbReference type="GO" id="GO:0046872">
    <property type="term" value="F:metal ion binding"/>
    <property type="evidence" value="ECO:0007669"/>
    <property type="project" value="UniProtKB-KW"/>
</dbReference>
<dbReference type="FunFam" id="2.40.50.140:FF:000150">
    <property type="entry name" value="DNA ligase"/>
    <property type="match status" value="1"/>
</dbReference>
<dbReference type="Pfam" id="PF04679">
    <property type="entry name" value="DNA_ligase_A_C"/>
    <property type="match status" value="1"/>
</dbReference>
<keyword evidence="11 15" id="KW-0233">DNA recombination</keyword>
<dbReference type="SUPFAM" id="SSF52113">
    <property type="entry name" value="BRCT domain"/>
    <property type="match status" value="2"/>
</dbReference>
<comment type="subcellular location">
    <subcellularLocation>
        <location evidence="2">Nucleus</location>
    </subcellularLocation>
</comment>
<evidence type="ECO:0000256" key="11">
    <source>
        <dbReference type="ARBA" id="ARBA00023172"/>
    </source>
</evidence>
<dbReference type="Pfam" id="PF11411">
    <property type="entry name" value="DNA_ligase_IV"/>
    <property type="match status" value="1"/>
</dbReference>
<keyword evidence="6" id="KW-0677">Repeat</keyword>
<dbReference type="Pfam" id="PF04675">
    <property type="entry name" value="DNA_ligase_A_N"/>
    <property type="match status" value="1"/>
</dbReference>
<comment type="catalytic activity">
    <reaction evidence="14 15">
        <text>ATP + (deoxyribonucleotide)n-3'-hydroxyl + 5'-phospho-(deoxyribonucleotide)m = (deoxyribonucleotide)n+m + AMP + diphosphate.</text>
        <dbReference type="EC" id="6.5.1.1"/>
    </reaction>
</comment>
<evidence type="ECO:0000256" key="7">
    <source>
        <dbReference type="ARBA" id="ARBA00022741"/>
    </source>
</evidence>
<feature type="domain" description="BRCT" evidence="18">
    <location>
        <begin position="812"/>
        <end position="916"/>
    </location>
</feature>
<keyword evidence="7 15" id="KW-0547">Nucleotide-binding</keyword>
<name>A0A210R068_MIZYE</name>
<feature type="domain" description="ATP-dependent DNA ligase family profile" evidence="17">
    <location>
        <begin position="359"/>
        <end position="493"/>
    </location>
</feature>
<evidence type="ECO:0000256" key="6">
    <source>
        <dbReference type="ARBA" id="ARBA00022737"/>
    </source>
</evidence>